<keyword evidence="4" id="KW-0560">Oxidoreductase</keyword>
<sequence length="299" mass="32864">MVLDCVIIGGGPAGLNAALVLGRAKKNIIVFDDNKPRNAVTHESHGFITRDKIKPAEFKRYALEDLKEYSNIIIKNQRVFDIKTENDRFFILTKDGNTFEARKVILATGLTDILPAIKGIHEFYGESLFSCPFCDGWELQDRPLVVISENERAFHMTKMIRNWSKDVVLCTNGQKVLSSEQRELLANKDIEVIEEEIEYLQGEDGRLRKIILKSGREVAREGGFVTTGLQQASPLAQQLGCSMNSMGGIDTDNSGRTAIAGVYACGDNSIIAPAQLIIAAAEGSKAAIAVVGDLVNEDF</sequence>
<comment type="subunit">
    <text evidence="2">Homodimer.</text>
</comment>
<dbReference type="EMBL" id="RZTZ01000006">
    <property type="protein sequence ID" value="RVT60687.1"/>
    <property type="molecule type" value="Genomic_DNA"/>
</dbReference>
<evidence type="ECO:0000256" key="1">
    <source>
        <dbReference type="ARBA" id="ARBA00001974"/>
    </source>
</evidence>
<dbReference type="PANTHER" id="PTHR48105">
    <property type="entry name" value="THIOREDOXIN REDUCTASE 1-RELATED-RELATED"/>
    <property type="match status" value="1"/>
</dbReference>
<dbReference type="PRINTS" id="PR00469">
    <property type="entry name" value="PNDRDTASEII"/>
</dbReference>
<dbReference type="Proteomes" id="UP000288024">
    <property type="component" value="Unassembled WGS sequence"/>
</dbReference>
<dbReference type="AlphaFoldDB" id="A0A3S2UVN4"/>
<reference evidence="6 7" key="1">
    <citation type="submission" date="2019-01" db="EMBL/GenBank/DDBJ databases">
        <title>Bacillus sp. M5HDSG1-1, whole genome shotgun sequence.</title>
        <authorList>
            <person name="Tuo L."/>
        </authorList>
    </citation>
    <scope>NUCLEOTIDE SEQUENCE [LARGE SCALE GENOMIC DNA]</scope>
    <source>
        <strain evidence="6 7">M5HDSG1-1</strain>
    </source>
</reference>
<keyword evidence="3" id="KW-0285">Flavoprotein</keyword>
<dbReference type="PRINTS" id="PR00368">
    <property type="entry name" value="FADPNR"/>
</dbReference>
<dbReference type="Pfam" id="PF07992">
    <property type="entry name" value="Pyr_redox_2"/>
    <property type="match status" value="1"/>
</dbReference>
<evidence type="ECO:0000259" key="5">
    <source>
        <dbReference type="Pfam" id="PF07992"/>
    </source>
</evidence>
<protein>
    <submittedName>
        <fullName evidence="6">NAD(P)/FAD-dependent oxidoreductase</fullName>
    </submittedName>
</protein>
<dbReference type="SUPFAM" id="SSF51905">
    <property type="entry name" value="FAD/NAD(P)-binding domain"/>
    <property type="match status" value="1"/>
</dbReference>
<dbReference type="InterPro" id="IPR036188">
    <property type="entry name" value="FAD/NAD-bd_sf"/>
</dbReference>
<dbReference type="InterPro" id="IPR023753">
    <property type="entry name" value="FAD/NAD-binding_dom"/>
</dbReference>
<evidence type="ECO:0000256" key="3">
    <source>
        <dbReference type="ARBA" id="ARBA00022630"/>
    </source>
</evidence>
<feature type="domain" description="FAD/NAD(P)-binding" evidence="5">
    <location>
        <begin position="4"/>
        <end position="281"/>
    </location>
</feature>
<keyword evidence="7" id="KW-1185">Reference proteome</keyword>
<proteinExistence type="predicted"/>
<dbReference type="RefSeq" id="WP_127739158.1">
    <property type="nucleotide sequence ID" value="NZ_RZTZ01000006.1"/>
</dbReference>
<evidence type="ECO:0000313" key="6">
    <source>
        <dbReference type="EMBL" id="RVT60687.1"/>
    </source>
</evidence>
<dbReference type="GO" id="GO:0016491">
    <property type="term" value="F:oxidoreductase activity"/>
    <property type="evidence" value="ECO:0007669"/>
    <property type="project" value="UniProtKB-KW"/>
</dbReference>
<accession>A0A3S2UVN4</accession>
<organism evidence="6 7">
    <name type="scientific">Niallia taxi</name>
    <dbReference type="NCBI Taxonomy" id="2499688"/>
    <lineage>
        <taxon>Bacteria</taxon>
        <taxon>Bacillati</taxon>
        <taxon>Bacillota</taxon>
        <taxon>Bacilli</taxon>
        <taxon>Bacillales</taxon>
        <taxon>Bacillaceae</taxon>
        <taxon>Niallia</taxon>
    </lineage>
</organism>
<evidence type="ECO:0000313" key="7">
    <source>
        <dbReference type="Proteomes" id="UP000288024"/>
    </source>
</evidence>
<gene>
    <name evidence="6" type="ORF">EM808_15670</name>
</gene>
<name>A0A3S2UVN4_9BACI</name>
<evidence type="ECO:0000256" key="2">
    <source>
        <dbReference type="ARBA" id="ARBA00011738"/>
    </source>
</evidence>
<dbReference type="Gene3D" id="3.50.50.60">
    <property type="entry name" value="FAD/NAD(P)-binding domain"/>
    <property type="match status" value="2"/>
</dbReference>
<evidence type="ECO:0000256" key="4">
    <source>
        <dbReference type="ARBA" id="ARBA00023002"/>
    </source>
</evidence>
<dbReference type="InterPro" id="IPR050097">
    <property type="entry name" value="Ferredoxin-NADP_redctase_2"/>
</dbReference>
<comment type="cofactor">
    <cofactor evidence="1">
        <name>FAD</name>
        <dbReference type="ChEBI" id="CHEBI:57692"/>
    </cofactor>
</comment>
<comment type="caution">
    <text evidence="6">The sequence shown here is derived from an EMBL/GenBank/DDBJ whole genome shotgun (WGS) entry which is preliminary data.</text>
</comment>